<evidence type="ECO:0000259" key="8">
    <source>
        <dbReference type="Pfam" id="PF07992"/>
    </source>
</evidence>
<dbReference type="OrthoDB" id="9802028at2"/>
<name>V7I145_9CLOT</name>
<dbReference type="AlphaFoldDB" id="V7I145"/>
<organism evidence="9 10">
    <name type="scientific">Youngiibacter fragilis 232.1</name>
    <dbReference type="NCBI Taxonomy" id="994573"/>
    <lineage>
        <taxon>Bacteria</taxon>
        <taxon>Bacillati</taxon>
        <taxon>Bacillota</taxon>
        <taxon>Clostridia</taxon>
        <taxon>Eubacteriales</taxon>
        <taxon>Clostridiaceae</taxon>
        <taxon>Youngiibacter</taxon>
    </lineage>
</organism>
<proteinExistence type="inferred from homology"/>
<dbReference type="InterPro" id="IPR036188">
    <property type="entry name" value="FAD/NAD-bd_sf"/>
</dbReference>
<dbReference type="SUPFAM" id="SSF51905">
    <property type="entry name" value="FAD/NAD(P)-binding domain"/>
    <property type="match status" value="1"/>
</dbReference>
<dbReference type="PANTHER" id="PTHR43429">
    <property type="entry name" value="PYRIDINE NUCLEOTIDE-DISULFIDE OXIDOREDUCTASE DOMAIN-CONTAINING"/>
    <property type="match status" value="1"/>
</dbReference>
<dbReference type="Proteomes" id="UP000017747">
    <property type="component" value="Unassembled WGS sequence"/>
</dbReference>
<dbReference type="Pfam" id="PF07992">
    <property type="entry name" value="Pyr_redox_2"/>
    <property type="match status" value="1"/>
</dbReference>
<keyword evidence="4" id="KW-0274">FAD</keyword>
<evidence type="ECO:0000256" key="6">
    <source>
        <dbReference type="ARBA" id="ARBA00023284"/>
    </source>
</evidence>
<reference evidence="9 10" key="1">
    <citation type="journal article" date="2014" name="Genome Announc.">
        <title>Genome Sequence of Youngiibacter fragilis, the Type Strain of the Genus Youngiibacter.</title>
        <authorList>
            <person name="Wawrik C.B."/>
            <person name="Callaghan A.V."/>
            <person name="Stamps B.W."/>
            <person name="Wawrik B."/>
        </authorList>
    </citation>
    <scope>NUCLEOTIDE SEQUENCE [LARGE SCALE GENOMIC DNA]</scope>
    <source>
        <strain evidence="9 10">232.1</strain>
    </source>
</reference>
<dbReference type="eggNOG" id="COG0446">
    <property type="taxonomic scope" value="Bacteria"/>
</dbReference>
<keyword evidence="3" id="KW-0285">Flavoprotein</keyword>
<comment type="similarity">
    <text evidence="2">Belongs to the class-III pyridine nucleotide-disulfide oxidoreductase family.</text>
</comment>
<dbReference type="Pfam" id="PF02852">
    <property type="entry name" value="Pyr_redox_dim"/>
    <property type="match status" value="1"/>
</dbReference>
<sequence>MRLVVIGAVAAGLSGAYSAMKNIEDLEVIVLEKGTDVSYGACGMPYLIGGTIDEESKLIAKDAREIVADGVDLRLRHEAVGVDFSLKEVKVRDLDKGQDIVVPYDLLLIGTGANAVWIPGTKGVDGVFTLNTLEDSRNISSFIEERKVTKAVIVGGGYKGVEMLEALHDLGIKADMIEMEESILNTFDPDVSSITEKYLRDEGFAIHLGEKLDHLETDTYGGTGERVSKVVTDKGTYDAELVILTLGVRPATGFLEGTGIEMTKGAIVTDLEGRTNIPGVYAAGDCAMVFDFVAGIDRYLPLGTNSNKMGKLSGLSMAGKPVRFRGVQSSGYVKVLGMEQSQTGMTDTAAKRMGLDFGSVLVRTRDRSGYYPGSRNLYVKLTYLKKDGRLIGAQMAGETGTAIRIQGLVPAIYADLTVYDLEYMDFGYAPPFNSVWDSINVAASKAVRSLSGT</sequence>
<dbReference type="GO" id="GO:0016491">
    <property type="term" value="F:oxidoreductase activity"/>
    <property type="evidence" value="ECO:0007669"/>
    <property type="project" value="UniProtKB-KW"/>
</dbReference>
<evidence type="ECO:0000256" key="2">
    <source>
        <dbReference type="ARBA" id="ARBA00009130"/>
    </source>
</evidence>
<evidence type="ECO:0000256" key="5">
    <source>
        <dbReference type="ARBA" id="ARBA00023002"/>
    </source>
</evidence>
<dbReference type="InterPro" id="IPR050260">
    <property type="entry name" value="FAD-bd_OxRdtase"/>
</dbReference>
<dbReference type="InterPro" id="IPR016156">
    <property type="entry name" value="FAD/NAD-linked_Rdtase_dimer_sf"/>
</dbReference>
<dbReference type="RefSeq" id="WP_023387292.1">
    <property type="nucleotide sequence ID" value="NZ_AXUN02000241.1"/>
</dbReference>
<feature type="domain" description="FAD/NAD(P)-binding" evidence="8">
    <location>
        <begin position="2"/>
        <end position="293"/>
    </location>
</feature>
<evidence type="ECO:0000256" key="1">
    <source>
        <dbReference type="ARBA" id="ARBA00001974"/>
    </source>
</evidence>
<comment type="caution">
    <text evidence="9">The sequence shown here is derived from an EMBL/GenBank/DDBJ whole genome shotgun (WGS) entry which is preliminary data.</text>
</comment>
<evidence type="ECO:0000256" key="4">
    <source>
        <dbReference type="ARBA" id="ARBA00022827"/>
    </source>
</evidence>
<keyword evidence="6" id="KW-0676">Redox-active center</keyword>
<feature type="domain" description="Pyridine nucleotide-disulphide oxidoreductase dimerisation" evidence="7">
    <location>
        <begin position="334"/>
        <end position="435"/>
    </location>
</feature>
<dbReference type="Gene3D" id="3.50.50.60">
    <property type="entry name" value="FAD/NAD(P)-binding domain"/>
    <property type="match status" value="2"/>
</dbReference>
<evidence type="ECO:0000313" key="10">
    <source>
        <dbReference type="Proteomes" id="UP000017747"/>
    </source>
</evidence>
<dbReference type="PANTHER" id="PTHR43429:SF1">
    <property type="entry name" value="NAD(P)H SULFUR OXIDOREDUCTASE (COA-DEPENDENT)"/>
    <property type="match status" value="1"/>
</dbReference>
<keyword evidence="5" id="KW-0560">Oxidoreductase</keyword>
<keyword evidence="10" id="KW-1185">Reference proteome</keyword>
<accession>V7I145</accession>
<gene>
    <name evidence="9" type="ORF">T472_0219845</name>
</gene>
<protein>
    <submittedName>
        <fullName evidence="9">CoA disulfide reductase</fullName>
    </submittedName>
</protein>
<evidence type="ECO:0000313" key="9">
    <source>
        <dbReference type="EMBL" id="ETA78919.1"/>
    </source>
</evidence>
<dbReference type="InterPro" id="IPR023753">
    <property type="entry name" value="FAD/NAD-binding_dom"/>
</dbReference>
<evidence type="ECO:0000259" key="7">
    <source>
        <dbReference type="Pfam" id="PF02852"/>
    </source>
</evidence>
<dbReference type="EMBL" id="AXUN02000241">
    <property type="protein sequence ID" value="ETA78919.1"/>
    <property type="molecule type" value="Genomic_DNA"/>
</dbReference>
<dbReference type="InterPro" id="IPR004099">
    <property type="entry name" value="Pyr_nucl-diS_OxRdtase_dimer"/>
</dbReference>
<comment type="cofactor">
    <cofactor evidence="1">
        <name>FAD</name>
        <dbReference type="ChEBI" id="CHEBI:57692"/>
    </cofactor>
</comment>
<dbReference type="SUPFAM" id="SSF55424">
    <property type="entry name" value="FAD/NAD-linked reductases, dimerisation (C-terminal) domain"/>
    <property type="match status" value="1"/>
</dbReference>
<dbReference type="PRINTS" id="PR00411">
    <property type="entry name" value="PNDRDTASEI"/>
</dbReference>
<dbReference type="PRINTS" id="PR00368">
    <property type="entry name" value="FADPNR"/>
</dbReference>
<evidence type="ECO:0000256" key="3">
    <source>
        <dbReference type="ARBA" id="ARBA00022630"/>
    </source>
</evidence>
<dbReference type="STRING" id="994573.T472_0219845"/>